<evidence type="ECO:0000313" key="13">
    <source>
        <dbReference type="EMBL" id="CAF3854083.1"/>
    </source>
</evidence>
<dbReference type="CDD" id="cd00190">
    <property type="entry name" value="Tryp_SPc"/>
    <property type="match status" value="3"/>
</dbReference>
<protein>
    <recommendedName>
        <fullName evidence="11">Peptidase S1 domain-containing protein</fullName>
    </recommendedName>
</protein>
<evidence type="ECO:0000313" key="12">
    <source>
        <dbReference type="EMBL" id="CAF1092583.1"/>
    </source>
</evidence>
<keyword evidence="7" id="KW-0325">Glycoprotein</keyword>
<keyword evidence="3 9" id="KW-0645">Protease</keyword>
<dbReference type="Pfam" id="PF00089">
    <property type="entry name" value="Trypsin"/>
    <property type="match status" value="3"/>
</dbReference>
<dbReference type="InterPro" id="IPR001254">
    <property type="entry name" value="Trypsin_dom"/>
</dbReference>
<dbReference type="InterPro" id="IPR001314">
    <property type="entry name" value="Peptidase_S1A"/>
</dbReference>
<dbReference type="SUPFAM" id="SSF50494">
    <property type="entry name" value="Trypsin-like serine proteases"/>
    <property type="match status" value="3"/>
</dbReference>
<feature type="chain" id="PRO_5036434515" description="Peptidase S1 domain-containing protein" evidence="10">
    <location>
        <begin position="21"/>
        <end position="830"/>
    </location>
</feature>
<dbReference type="GO" id="GO:0006508">
    <property type="term" value="P:proteolysis"/>
    <property type="evidence" value="ECO:0007669"/>
    <property type="project" value="UniProtKB-KW"/>
</dbReference>
<evidence type="ECO:0000256" key="10">
    <source>
        <dbReference type="SAM" id="SignalP"/>
    </source>
</evidence>
<evidence type="ECO:0000256" key="8">
    <source>
        <dbReference type="ARBA" id="ARBA00024195"/>
    </source>
</evidence>
<dbReference type="PROSITE" id="PS50240">
    <property type="entry name" value="TRYPSIN_DOM"/>
    <property type="match status" value="3"/>
</dbReference>
<dbReference type="SMART" id="SM00020">
    <property type="entry name" value="Tryp_SPc"/>
    <property type="match status" value="3"/>
</dbReference>
<keyword evidence="6" id="KW-1015">Disulfide bond</keyword>
<dbReference type="PRINTS" id="PR00722">
    <property type="entry name" value="CHYMOTRYPSIN"/>
</dbReference>
<keyword evidence="5 9" id="KW-0378">Hydrolase</keyword>
<dbReference type="PANTHER" id="PTHR24252:SF17">
    <property type="entry name" value="SUPPRESSOR OF TUMORIGENICITY 14 PROTEIN HOMOLOG-RELATED"/>
    <property type="match status" value="1"/>
</dbReference>
<keyword evidence="4 10" id="KW-0732">Signal</keyword>
<evidence type="ECO:0000256" key="7">
    <source>
        <dbReference type="ARBA" id="ARBA00023180"/>
    </source>
</evidence>
<proteinExistence type="inferred from homology"/>
<evidence type="ECO:0000259" key="11">
    <source>
        <dbReference type="PROSITE" id="PS50240"/>
    </source>
</evidence>
<sequence length="830" mass="91790">MEYRFRGIALVFLFTISVSARIRYDCDNEAVECGCGYIDVEMNAQIVSGAEAIPYSWSMIVSIQDKLLKMHFCDGSILSESYILTAAHCVDNKTPEGILILAGIHNKSDKNVLVHKVDQIYIHPNWSSLSSKRRHDIAILHLSQPLNFTTNSRIKRTCVPDLKWSTSIEEYPLNGTHLVVSGWDDTQLDNRSSSPDILHQVEVFLIHHNDRICNESLNDERGQFCAALYEGGKDTCQGDSGGPIFQWIGDRWEQVGIASFGIGCSLEGLPGVYTRLAYYSDWIRSVISEPITTTTTTGTKPPIIYRCDRTATCGCGLTDVALSPSRIVGGSNAVVDNWSMIVSLQVYGDHGCGGTLLSNSFVLTAAHCVKRIVTEGNKDLIIATGMTNLSDPRQITRKIDQIYIHPNFIGSSDGYRHDIALLHVESPIIYDNNARWVKSCIHRIEPPTLTNQHPKNGTRLAVIGWGAAGSVSFYMPDVLQQVEVYTIDNEDPTCVRTINDIELQFCAGVMEGGKDACQGDSGGPIFQWTGRYWEQVGIVSYGNGCGDRGYPGIYTRLSYYYDWINGILKNEGEHLEPSILTTANTTRTPTTTTSSTPVETITYPCEQNADQCGCSLNNVVLSQQFQAKIVHGHNAVPYSWSMIVSVRVNGLQHTCAGTILSDLFILTAARCVLTVSSPNSIRIIAATHTLSEYPPVIRDVDQMHIHPNFTYEYDRSLHDIAILQLDRPLPLNILMGLTKTCIPNILSSFTQYPDANSSLLIVGWGYSSSGSNFSDVLQQARIKLVSPHPTSCYLYSDNYQFCVGDVTGGTGDLGSPAFIFKQDRWEQVST</sequence>
<dbReference type="Gene3D" id="2.40.10.10">
    <property type="entry name" value="Trypsin-like serine proteases"/>
    <property type="match status" value="3"/>
</dbReference>
<evidence type="ECO:0000256" key="3">
    <source>
        <dbReference type="ARBA" id="ARBA00022670"/>
    </source>
</evidence>
<dbReference type="InterPro" id="IPR009003">
    <property type="entry name" value="Peptidase_S1_PA"/>
</dbReference>
<evidence type="ECO:0000256" key="4">
    <source>
        <dbReference type="ARBA" id="ARBA00022729"/>
    </source>
</evidence>
<dbReference type="FunFam" id="2.40.10.10:FF:000068">
    <property type="entry name" value="transmembrane protease serine 2"/>
    <property type="match status" value="2"/>
</dbReference>
<dbReference type="EMBL" id="CAJNOK010009544">
    <property type="protein sequence ID" value="CAF1092583.1"/>
    <property type="molecule type" value="Genomic_DNA"/>
</dbReference>
<dbReference type="InterPro" id="IPR018114">
    <property type="entry name" value="TRYPSIN_HIS"/>
</dbReference>
<comment type="caution">
    <text evidence="12">The sequence shown here is derived from an EMBL/GenBank/DDBJ whole genome shotgun (WGS) entry which is preliminary data.</text>
</comment>
<comment type="subcellular location">
    <subcellularLocation>
        <location evidence="1">Secreted</location>
    </subcellularLocation>
</comment>
<evidence type="ECO:0000256" key="2">
    <source>
        <dbReference type="ARBA" id="ARBA00022525"/>
    </source>
</evidence>
<dbReference type="Proteomes" id="UP000677228">
    <property type="component" value="Unassembled WGS sequence"/>
</dbReference>
<dbReference type="PANTHER" id="PTHR24252">
    <property type="entry name" value="ACROSIN-RELATED"/>
    <property type="match status" value="1"/>
</dbReference>
<evidence type="ECO:0000256" key="6">
    <source>
        <dbReference type="ARBA" id="ARBA00023157"/>
    </source>
</evidence>
<dbReference type="GO" id="GO:0004252">
    <property type="term" value="F:serine-type endopeptidase activity"/>
    <property type="evidence" value="ECO:0007669"/>
    <property type="project" value="InterPro"/>
</dbReference>
<dbReference type="FunFam" id="2.40.10.10:FF:000054">
    <property type="entry name" value="Complement C1r subcomponent"/>
    <property type="match status" value="1"/>
</dbReference>
<organism evidence="12 14">
    <name type="scientific">Didymodactylos carnosus</name>
    <dbReference type="NCBI Taxonomy" id="1234261"/>
    <lineage>
        <taxon>Eukaryota</taxon>
        <taxon>Metazoa</taxon>
        <taxon>Spiralia</taxon>
        <taxon>Gnathifera</taxon>
        <taxon>Rotifera</taxon>
        <taxon>Eurotatoria</taxon>
        <taxon>Bdelloidea</taxon>
        <taxon>Philodinida</taxon>
        <taxon>Philodinidae</taxon>
        <taxon>Didymodactylos</taxon>
    </lineage>
</organism>
<dbReference type="AlphaFoldDB" id="A0A8S2E5I6"/>
<dbReference type="PROSITE" id="PS00134">
    <property type="entry name" value="TRYPSIN_HIS"/>
    <property type="match status" value="2"/>
</dbReference>
<keyword evidence="9" id="KW-0720">Serine protease</keyword>
<dbReference type="FunFam" id="2.40.10.10:FF:000002">
    <property type="entry name" value="Transmembrane protease serine"/>
    <property type="match status" value="1"/>
</dbReference>
<feature type="domain" description="Peptidase S1" evidence="11">
    <location>
        <begin position="327"/>
        <end position="569"/>
    </location>
</feature>
<dbReference type="PROSITE" id="PS00135">
    <property type="entry name" value="TRYPSIN_SER"/>
    <property type="match status" value="2"/>
</dbReference>
<reference evidence="12" key="1">
    <citation type="submission" date="2021-02" db="EMBL/GenBank/DDBJ databases">
        <authorList>
            <person name="Nowell W R."/>
        </authorList>
    </citation>
    <scope>NUCLEOTIDE SEQUENCE</scope>
</reference>
<dbReference type="GO" id="GO:0005576">
    <property type="term" value="C:extracellular region"/>
    <property type="evidence" value="ECO:0007669"/>
    <property type="project" value="UniProtKB-SubCell"/>
</dbReference>
<dbReference type="InterPro" id="IPR033116">
    <property type="entry name" value="TRYPSIN_SER"/>
</dbReference>
<name>A0A8S2E5I6_9BILA</name>
<evidence type="ECO:0000256" key="1">
    <source>
        <dbReference type="ARBA" id="ARBA00004613"/>
    </source>
</evidence>
<evidence type="ECO:0000256" key="9">
    <source>
        <dbReference type="RuleBase" id="RU363034"/>
    </source>
</evidence>
<keyword evidence="2" id="KW-0964">Secreted</keyword>
<dbReference type="EMBL" id="CAJOBA010009562">
    <property type="protein sequence ID" value="CAF3854083.1"/>
    <property type="molecule type" value="Genomic_DNA"/>
</dbReference>
<gene>
    <name evidence="12" type="ORF">OVA965_LOCUS18889</name>
    <name evidence="13" type="ORF">TMI583_LOCUS18902</name>
</gene>
<feature type="domain" description="Peptidase S1" evidence="11">
    <location>
        <begin position="629"/>
        <end position="830"/>
    </location>
</feature>
<feature type="domain" description="Peptidase S1" evidence="11">
    <location>
        <begin position="46"/>
        <end position="288"/>
    </location>
</feature>
<accession>A0A8S2E5I6</accession>
<dbReference type="Proteomes" id="UP000682733">
    <property type="component" value="Unassembled WGS sequence"/>
</dbReference>
<dbReference type="InterPro" id="IPR043504">
    <property type="entry name" value="Peptidase_S1_PA_chymotrypsin"/>
</dbReference>
<comment type="similarity">
    <text evidence="8">Belongs to the peptidase S1 family. CLIP subfamily.</text>
</comment>
<evidence type="ECO:0000313" key="14">
    <source>
        <dbReference type="Proteomes" id="UP000677228"/>
    </source>
</evidence>
<evidence type="ECO:0000256" key="5">
    <source>
        <dbReference type="ARBA" id="ARBA00022801"/>
    </source>
</evidence>
<feature type="signal peptide" evidence="10">
    <location>
        <begin position="1"/>
        <end position="20"/>
    </location>
</feature>